<organism evidence="2 3">
    <name type="scientific">Leisingera daeponensis</name>
    <dbReference type="NCBI Taxonomy" id="405746"/>
    <lineage>
        <taxon>Bacteria</taxon>
        <taxon>Pseudomonadati</taxon>
        <taxon>Pseudomonadota</taxon>
        <taxon>Alphaproteobacteria</taxon>
        <taxon>Rhodobacterales</taxon>
        <taxon>Roseobacteraceae</taxon>
        <taxon>Leisingera</taxon>
    </lineage>
</organism>
<dbReference type="Proteomes" id="UP000766629">
    <property type="component" value="Unassembled WGS sequence"/>
</dbReference>
<proteinExistence type="predicted"/>
<dbReference type="RefSeq" id="WP_222507357.1">
    <property type="nucleotide sequence ID" value="NZ_JAHVJA010000001.1"/>
</dbReference>
<sequence>MFLAIWIGFAVITAIAANARGRSGIAWLLIGALTGIFGLIAVLVMKDLSREPAA</sequence>
<keyword evidence="1" id="KW-0472">Membrane</keyword>
<keyword evidence="3" id="KW-1185">Reference proteome</keyword>
<accession>A0ABS7NBJ4</accession>
<dbReference type="EMBL" id="JAHVJA010000001">
    <property type="protein sequence ID" value="MBY6138545.1"/>
    <property type="molecule type" value="Genomic_DNA"/>
</dbReference>
<name>A0ABS7NBJ4_9RHOB</name>
<keyword evidence="1" id="KW-1133">Transmembrane helix</keyword>
<evidence type="ECO:0000256" key="1">
    <source>
        <dbReference type="SAM" id="Phobius"/>
    </source>
</evidence>
<evidence type="ECO:0000313" key="3">
    <source>
        <dbReference type="Proteomes" id="UP000766629"/>
    </source>
</evidence>
<gene>
    <name evidence="2" type="ORF">KUV26_03775</name>
</gene>
<evidence type="ECO:0000313" key="2">
    <source>
        <dbReference type="EMBL" id="MBY6138545.1"/>
    </source>
</evidence>
<protein>
    <submittedName>
        <fullName evidence="2">Uncharacterized protein</fullName>
    </submittedName>
</protein>
<reference evidence="2 3" key="1">
    <citation type="submission" date="2021-06" db="EMBL/GenBank/DDBJ databases">
        <title>50 bacteria genomes isolated from Dapeng, Shenzhen, China.</title>
        <authorList>
            <person name="Zheng W."/>
            <person name="Yu S."/>
            <person name="Huang Y."/>
        </authorList>
    </citation>
    <scope>NUCLEOTIDE SEQUENCE [LARGE SCALE GENOMIC DNA]</scope>
    <source>
        <strain evidence="2 3">DP1N14-2</strain>
    </source>
</reference>
<feature type="transmembrane region" description="Helical" evidence="1">
    <location>
        <begin position="26"/>
        <end position="45"/>
    </location>
</feature>
<keyword evidence="1" id="KW-0812">Transmembrane</keyword>
<comment type="caution">
    <text evidence="2">The sequence shown here is derived from an EMBL/GenBank/DDBJ whole genome shotgun (WGS) entry which is preliminary data.</text>
</comment>